<feature type="repeat" description="RCC1" evidence="15">
    <location>
        <begin position="365"/>
        <end position="419"/>
    </location>
</feature>
<evidence type="ECO:0000256" key="6">
    <source>
        <dbReference type="ARBA" id="ARBA00022527"/>
    </source>
</evidence>
<dbReference type="Pfam" id="PF00069">
    <property type="entry name" value="Pkinase"/>
    <property type="match status" value="1"/>
</dbReference>
<evidence type="ECO:0000256" key="10">
    <source>
        <dbReference type="ARBA" id="ARBA00022737"/>
    </source>
</evidence>
<keyword evidence="7" id="KW-0597">Phosphoprotein</keyword>
<dbReference type="GO" id="GO:0046872">
    <property type="term" value="F:metal ion binding"/>
    <property type="evidence" value="ECO:0007669"/>
    <property type="project" value="UniProtKB-KW"/>
</dbReference>
<dbReference type="InterPro" id="IPR000408">
    <property type="entry name" value="Reg_chr_condens"/>
</dbReference>
<feature type="compositionally biased region" description="Low complexity" evidence="17">
    <location>
        <begin position="748"/>
        <end position="761"/>
    </location>
</feature>
<evidence type="ECO:0000256" key="12">
    <source>
        <dbReference type="ARBA" id="ARBA00022777"/>
    </source>
</evidence>
<keyword evidence="5" id="KW-0963">Cytoplasm</keyword>
<dbReference type="PROSITE" id="PS50012">
    <property type="entry name" value="RCC1_3"/>
    <property type="match status" value="6"/>
</dbReference>
<comment type="similarity">
    <text evidence="3">Belongs to the protein kinase superfamily. NEK Ser/Thr protein kinase family. NIMA subfamily.</text>
</comment>
<dbReference type="EC" id="2.7.11.1" evidence="4"/>
<dbReference type="CDD" id="cd08221">
    <property type="entry name" value="STKc_Nek9"/>
    <property type="match status" value="1"/>
</dbReference>
<dbReference type="EnsemblMetazoa" id="G10557.2">
    <property type="protein sequence ID" value="G10557.2:cds"/>
    <property type="gene ID" value="G10557"/>
</dbReference>
<organism evidence="19 20">
    <name type="scientific">Magallana gigas</name>
    <name type="common">Pacific oyster</name>
    <name type="synonym">Crassostrea gigas</name>
    <dbReference type="NCBI Taxonomy" id="29159"/>
    <lineage>
        <taxon>Eukaryota</taxon>
        <taxon>Metazoa</taxon>
        <taxon>Spiralia</taxon>
        <taxon>Lophotrochozoa</taxon>
        <taxon>Mollusca</taxon>
        <taxon>Bivalvia</taxon>
        <taxon>Autobranchia</taxon>
        <taxon>Pteriomorphia</taxon>
        <taxon>Ostreida</taxon>
        <taxon>Ostreoidea</taxon>
        <taxon>Ostreidae</taxon>
        <taxon>Magallana</taxon>
    </lineage>
</organism>
<evidence type="ECO:0000259" key="18">
    <source>
        <dbReference type="PROSITE" id="PS50011"/>
    </source>
</evidence>
<feature type="repeat" description="RCC1" evidence="15">
    <location>
        <begin position="644"/>
        <end position="702"/>
    </location>
</feature>
<accession>A0A8W8HQ39</accession>
<feature type="compositionally biased region" description="Basic and acidic residues" evidence="17">
    <location>
        <begin position="788"/>
        <end position="797"/>
    </location>
</feature>
<evidence type="ECO:0000256" key="1">
    <source>
        <dbReference type="ARBA" id="ARBA00001946"/>
    </source>
</evidence>
<evidence type="ECO:0000256" key="14">
    <source>
        <dbReference type="ARBA" id="ARBA00022842"/>
    </source>
</evidence>
<dbReference type="GO" id="GO:0005737">
    <property type="term" value="C:cytoplasm"/>
    <property type="evidence" value="ECO:0007669"/>
    <property type="project" value="UniProtKB-SubCell"/>
</dbReference>
<evidence type="ECO:0000256" key="4">
    <source>
        <dbReference type="ARBA" id="ARBA00012513"/>
    </source>
</evidence>
<evidence type="ECO:0000256" key="8">
    <source>
        <dbReference type="ARBA" id="ARBA00022679"/>
    </source>
</evidence>
<dbReference type="Gene3D" id="2.130.10.30">
    <property type="entry name" value="Regulator of chromosome condensation 1/beta-lactamase-inhibitor protein II"/>
    <property type="match status" value="2"/>
</dbReference>
<evidence type="ECO:0000313" key="20">
    <source>
        <dbReference type="Proteomes" id="UP000005408"/>
    </source>
</evidence>
<dbReference type="SMART" id="SM00220">
    <property type="entry name" value="S_TKc"/>
    <property type="match status" value="1"/>
</dbReference>
<dbReference type="InterPro" id="IPR009091">
    <property type="entry name" value="RCC1/BLIP-II"/>
</dbReference>
<feature type="region of interest" description="Disordered" evidence="17">
    <location>
        <begin position="744"/>
        <end position="810"/>
    </location>
</feature>
<dbReference type="Gene3D" id="1.10.510.10">
    <property type="entry name" value="Transferase(Phosphotransferase) domain 1"/>
    <property type="match status" value="1"/>
</dbReference>
<evidence type="ECO:0000256" key="16">
    <source>
        <dbReference type="SAM" id="Coils"/>
    </source>
</evidence>
<keyword evidence="11" id="KW-0547">Nucleotide-binding</keyword>
<keyword evidence="6" id="KW-0723">Serine/threonine-protein kinase</keyword>
<dbReference type="PROSITE" id="PS00626">
    <property type="entry name" value="RCC1_2"/>
    <property type="match status" value="1"/>
</dbReference>
<dbReference type="Pfam" id="PF25390">
    <property type="entry name" value="WD40_RLD"/>
    <property type="match status" value="1"/>
</dbReference>
<dbReference type="Gene3D" id="3.30.200.20">
    <property type="entry name" value="Phosphorylase Kinase, domain 1"/>
    <property type="match status" value="1"/>
</dbReference>
<evidence type="ECO:0000256" key="13">
    <source>
        <dbReference type="ARBA" id="ARBA00022840"/>
    </source>
</evidence>
<sequence length="932" mass="102344">MATEEGVGNDIVHVHGTTEPVHEASYLFVKVLGKGAFGEAVLYRKTEDSSLVVWKEISLSRLSEREKKDALGEVDILSMLNHANIITYYNHFLDEGTLMIEVEYANGGNLATKIAQHCESNELIQEEQVAWYLYQVASALQYIHQFGIIHRDIKTMNIFLTKADLVKLGDFGISKILETKSQMAETVVGTPYYMAPEIVKGDSYDHKVDMWALGCVVYELLTLKKTFQATNQLRLAYEIVKGERGDIDPQYSENIQQLVSWMLQKNAKDRPSAEELLTSSKFTQIADVQEMEKKVWELNTLSRKLRQQSSVFIETVPIIKSKITEVYQWGGGKQTPQKQDIFVKGKSAIQIAAGHSHFAVVTMEKEVYTWANVQGGSEIVGQLGHRNTSAYKAPKKVEELEDVIQVSCGEDFTFCVSDEGKVYAFGSNYYGCLGLEEEDDTVLSPVPLPFFSSNPVEEISCGENHVAALTKDGEVYTWGCGEFGRLGLGSEDDFSTPQKVATPGKHLFKHVVCGSDGTFLITVNGRVLAAGSNEHNKLGFNSETSGLRKSKVQVYDIPCKYTFSTVKPLTRYIITKVAAGKDHSAAVDLYGHLFTFGSNKYGQLGVGDFRRRKGICRVGGGLTGKVVDTVTCGDGFTVASINENQVFSWGNGANGRLGAVFSDQLKGPNNKSSCLPRPIFGSLYSVSSLASHHWHTIVIAEKILNQKTLKSRVSSPKSRESPPCQVVIPHQPALHEEDSAFASEGIGSEDVSSSEPVSESDGMSDSGNPLTPDTADRPSSAELFGRPRSGERPRSAGREASIPEEDTQVPEWLKAELDDDFIPMPGSGQPVTPVFPHLTPAINPLPTPTSPGMNLVVPGITPSQMPCAISPGSKENALLRKNGSPDTIIRSLNERVQLLEAENKTLKETIQLQDLKIKSLEMKRALDEKKDG</sequence>
<dbReference type="InterPro" id="IPR011009">
    <property type="entry name" value="Kinase-like_dom_sf"/>
</dbReference>
<dbReference type="Proteomes" id="UP000005408">
    <property type="component" value="Unassembled WGS sequence"/>
</dbReference>
<evidence type="ECO:0000256" key="9">
    <source>
        <dbReference type="ARBA" id="ARBA00022723"/>
    </source>
</evidence>
<dbReference type="GO" id="GO:0005524">
    <property type="term" value="F:ATP binding"/>
    <property type="evidence" value="ECO:0007669"/>
    <property type="project" value="UniProtKB-KW"/>
</dbReference>
<dbReference type="InterPro" id="IPR058923">
    <property type="entry name" value="RCC1-like_dom"/>
</dbReference>
<feature type="repeat" description="RCC1" evidence="15">
    <location>
        <begin position="473"/>
        <end position="524"/>
    </location>
</feature>
<proteinExistence type="inferred from homology"/>
<dbReference type="EnsemblMetazoa" id="G10557.1">
    <property type="protein sequence ID" value="G10557.1:cds"/>
    <property type="gene ID" value="G10557"/>
</dbReference>
<dbReference type="InterPro" id="IPR008271">
    <property type="entry name" value="Ser/Thr_kinase_AS"/>
</dbReference>
<comment type="subcellular location">
    <subcellularLocation>
        <location evidence="2">Cytoplasm</location>
    </subcellularLocation>
</comment>
<dbReference type="FunFam" id="3.30.200.20:FF:000097">
    <property type="entry name" value="Probable serine/threonine-protein kinase nek1"/>
    <property type="match status" value="1"/>
</dbReference>
<keyword evidence="8" id="KW-0808">Transferase</keyword>
<keyword evidence="20" id="KW-1185">Reference proteome</keyword>
<keyword evidence="14" id="KW-0460">Magnesium</keyword>
<comment type="cofactor">
    <cofactor evidence="1">
        <name>Mg(2+)</name>
        <dbReference type="ChEBI" id="CHEBI:18420"/>
    </cofactor>
</comment>
<evidence type="ECO:0000256" key="2">
    <source>
        <dbReference type="ARBA" id="ARBA00004496"/>
    </source>
</evidence>
<keyword evidence="16" id="KW-0175">Coiled coil</keyword>
<keyword evidence="10" id="KW-0677">Repeat</keyword>
<name>A0A8W8HQ39_MAGGI</name>
<feature type="repeat" description="RCC1" evidence="15">
    <location>
        <begin position="591"/>
        <end position="643"/>
    </location>
</feature>
<reference evidence="19" key="1">
    <citation type="submission" date="2022-08" db="UniProtKB">
        <authorList>
            <consortium name="EnsemblMetazoa"/>
        </authorList>
    </citation>
    <scope>IDENTIFICATION</scope>
    <source>
        <strain evidence="19">05x7-T-G4-1.051#20</strain>
    </source>
</reference>
<keyword evidence="13" id="KW-0067">ATP-binding</keyword>
<dbReference type="SUPFAM" id="SSF50985">
    <property type="entry name" value="RCC1/BLIP-II"/>
    <property type="match status" value="1"/>
</dbReference>
<dbReference type="AlphaFoldDB" id="A0A8W8HQ39"/>
<dbReference type="InterPro" id="IPR042767">
    <property type="entry name" value="Nek9_STKc"/>
</dbReference>
<evidence type="ECO:0000313" key="19">
    <source>
        <dbReference type="EnsemblMetazoa" id="G10557.1:cds"/>
    </source>
</evidence>
<evidence type="ECO:0000256" key="17">
    <source>
        <dbReference type="SAM" id="MobiDB-lite"/>
    </source>
</evidence>
<feature type="coiled-coil region" evidence="16">
    <location>
        <begin position="889"/>
        <end position="923"/>
    </location>
</feature>
<feature type="domain" description="Protein kinase" evidence="18">
    <location>
        <begin position="26"/>
        <end position="283"/>
    </location>
</feature>
<dbReference type="PRINTS" id="PR00633">
    <property type="entry name" value="RCCNDNSATION"/>
</dbReference>
<dbReference type="OMA" id="MHSRGTQ"/>
<evidence type="ECO:0000256" key="7">
    <source>
        <dbReference type="ARBA" id="ARBA00022553"/>
    </source>
</evidence>
<dbReference type="InterPro" id="IPR000719">
    <property type="entry name" value="Prot_kinase_dom"/>
</dbReference>
<dbReference type="SUPFAM" id="SSF56112">
    <property type="entry name" value="Protein kinase-like (PK-like)"/>
    <property type="match status" value="1"/>
</dbReference>
<evidence type="ECO:0000256" key="11">
    <source>
        <dbReference type="ARBA" id="ARBA00022741"/>
    </source>
</evidence>
<keyword evidence="9" id="KW-0479">Metal-binding</keyword>
<dbReference type="OrthoDB" id="248923at2759"/>
<dbReference type="PROSITE" id="PS50011">
    <property type="entry name" value="PROTEIN_KINASE_DOM"/>
    <property type="match status" value="1"/>
</dbReference>
<feature type="repeat" description="RCC1" evidence="15">
    <location>
        <begin position="525"/>
        <end position="590"/>
    </location>
</feature>
<protein>
    <recommendedName>
        <fullName evidence="4">non-specific serine/threonine protein kinase</fullName>
        <ecNumber evidence="4">2.7.11.1</ecNumber>
    </recommendedName>
</protein>
<evidence type="ECO:0000256" key="15">
    <source>
        <dbReference type="PROSITE-ProRule" id="PRU00235"/>
    </source>
</evidence>
<dbReference type="GO" id="GO:0004674">
    <property type="term" value="F:protein serine/threonine kinase activity"/>
    <property type="evidence" value="ECO:0007669"/>
    <property type="project" value="UniProtKB-KW"/>
</dbReference>
<dbReference type="PANTHER" id="PTHR44535:SF1">
    <property type="entry name" value="SERINE_THREONINE-PROTEIN KINASE NEK9"/>
    <property type="match status" value="1"/>
</dbReference>
<dbReference type="PANTHER" id="PTHR44535">
    <property type="entry name" value="PROTEIN CBG16200"/>
    <property type="match status" value="1"/>
</dbReference>
<feature type="repeat" description="RCC1" evidence="15">
    <location>
        <begin position="420"/>
        <end position="472"/>
    </location>
</feature>
<dbReference type="InterPro" id="IPR051997">
    <property type="entry name" value="STK_NEK"/>
</dbReference>
<keyword evidence="12" id="KW-0418">Kinase</keyword>
<dbReference type="PROSITE" id="PS00108">
    <property type="entry name" value="PROTEIN_KINASE_ST"/>
    <property type="match status" value="1"/>
</dbReference>
<evidence type="ECO:0000256" key="3">
    <source>
        <dbReference type="ARBA" id="ARBA00010886"/>
    </source>
</evidence>
<evidence type="ECO:0000256" key="5">
    <source>
        <dbReference type="ARBA" id="ARBA00022490"/>
    </source>
</evidence>